<evidence type="ECO:0000259" key="2">
    <source>
        <dbReference type="Pfam" id="PF00144"/>
    </source>
</evidence>
<dbReference type="EMBL" id="CP149822">
    <property type="protein sequence ID" value="WZN41935.1"/>
    <property type="molecule type" value="Genomic_DNA"/>
</dbReference>
<dbReference type="PANTHER" id="PTHR46825:SF7">
    <property type="entry name" value="D-ALANYL-D-ALANINE CARBOXYPEPTIDASE"/>
    <property type="match status" value="1"/>
</dbReference>
<keyword evidence="3" id="KW-0378">Hydrolase</keyword>
<feature type="signal peptide" evidence="1">
    <location>
        <begin position="1"/>
        <end position="25"/>
    </location>
</feature>
<dbReference type="InterPro" id="IPR050491">
    <property type="entry name" value="AmpC-like"/>
</dbReference>
<evidence type="ECO:0000313" key="3">
    <source>
        <dbReference type="EMBL" id="WZN41935.1"/>
    </source>
</evidence>
<evidence type="ECO:0000256" key="1">
    <source>
        <dbReference type="SAM" id="SignalP"/>
    </source>
</evidence>
<dbReference type="EC" id="3.1.1.103" evidence="3"/>
<dbReference type="PANTHER" id="PTHR46825">
    <property type="entry name" value="D-ALANYL-D-ALANINE-CARBOXYPEPTIDASE/ENDOPEPTIDASE AMPH"/>
    <property type="match status" value="1"/>
</dbReference>
<accession>A0ABZ2YQX5</accession>
<reference evidence="4" key="1">
    <citation type="submission" date="2024-03" db="EMBL/GenBank/DDBJ databases">
        <title>Chitinophaga horti sp. nov., isolated from garden soil.</title>
        <authorList>
            <person name="Lee D.S."/>
            <person name="Han D.M."/>
            <person name="Baek J.H."/>
            <person name="Choi D.G."/>
            <person name="Jeon J.H."/>
            <person name="Jeon C.O."/>
        </authorList>
    </citation>
    <scope>NUCLEOTIDE SEQUENCE [LARGE SCALE GENOMIC DNA]</scope>
    <source>
        <strain evidence="4">GPA1</strain>
    </source>
</reference>
<dbReference type="InterPro" id="IPR001466">
    <property type="entry name" value="Beta-lactam-related"/>
</dbReference>
<dbReference type="Pfam" id="PF00144">
    <property type="entry name" value="Beta-lactamase"/>
    <property type="match status" value="1"/>
</dbReference>
<evidence type="ECO:0000313" key="4">
    <source>
        <dbReference type="Proteomes" id="UP001485459"/>
    </source>
</evidence>
<protein>
    <submittedName>
        <fullName evidence="3">Serine hydrolase domain-containing protein</fullName>
        <ecNumber evidence="3">3.1.1.103</ecNumber>
    </submittedName>
</protein>
<dbReference type="SUPFAM" id="SSF56601">
    <property type="entry name" value="beta-lactamase/transpeptidase-like"/>
    <property type="match status" value="1"/>
</dbReference>
<sequence>MQFNNSSRFIQYSTLGLITAMLFLAACSKKDLVAPPAPEHKPDTQSSITTIMPDMPVIDTQIASFMALYQVPGASIAVVKDGKLVYAKGYGIADSTTMDMVDTSSLFRIASLSKFVTTLGVMKLVEDDSLELTDKIFGVGALLDTTLGTKPYPAYIQDMTVEQLLRHEGGGWGNSSNDPAFAQSTYNIDQLIGWAINNRPLTNAPGTVTDYSNLGFMIMGRIIEKITGQNYVTFIQQNVLGPSGVANMQIGASTYALRKPNEVRYYGQNGNNPYGYNSNAFTRLGAAGAWIGSPIDYMRVMVHNDGFTTVPDLLAAATTTALSTKSTISNYAFGIRISTNGNWYHGGSLSGTRTWMVRTYHGYSWAIFLNTRNNTTAFNTALDRLIWPAVNSSATAWPAIDLF</sequence>
<dbReference type="InterPro" id="IPR012338">
    <property type="entry name" value="Beta-lactam/transpept-like"/>
</dbReference>
<organism evidence="3 4">
    <name type="scientific">Chitinophaga pollutisoli</name>
    <dbReference type="NCBI Taxonomy" id="3133966"/>
    <lineage>
        <taxon>Bacteria</taxon>
        <taxon>Pseudomonadati</taxon>
        <taxon>Bacteroidota</taxon>
        <taxon>Chitinophagia</taxon>
        <taxon>Chitinophagales</taxon>
        <taxon>Chitinophagaceae</taxon>
        <taxon>Chitinophaga</taxon>
    </lineage>
</organism>
<feature type="chain" id="PRO_5047511442" evidence="1">
    <location>
        <begin position="26"/>
        <end position="403"/>
    </location>
</feature>
<keyword evidence="1" id="KW-0732">Signal</keyword>
<feature type="domain" description="Beta-lactamase-related" evidence="2">
    <location>
        <begin position="59"/>
        <end position="377"/>
    </location>
</feature>
<gene>
    <name evidence="3" type="ORF">WJU16_02655</name>
</gene>
<dbReference type="Gene3D" id="3.40.710.10">
    <property type="entry name" value="DD-peptidase/beta-lactamase superfamily"/>
    <property type="match status" value="1"/>
</dbReference>
<dbReference type="RefSeq" id="WP_341836778.1">
    <property type="nucleotide sequence ID" value="NZ_CP149822.1"/>
</dbReference>
<name>A0ABZ2YQX5_9BACT</name>
<dbReference type="GO" id="GO:0016787">
    <property type="term" value="F:hydrolase activity"/>
    <property type="evidence" value="ECO:0007669"/>
    <property type="project" value="UniProtKB-KW"/>
</dbReference>
<keyword evidence="4" id="KW-1185">Reference proteome</keyword>
<proteinExistence type="predicted"/>
<dbReference type="Proteomes" id="UP001485459">
    <property type="component" value="Chromosome"/>
</dbReference>